<accession>A0AAD9I0E5</accession>
<name>A0AAD9I0E5_9PEZI</name>
<dbReference type="AlphaFoldDB" id="A0AAD9I0E5"/>
<feature type="domain" description="Methyltransferase type 11" evidence="4">
    <location>
        <begin position="59"/>
        <end position="152"/>
    </location>
</feature>
<keyword evidence="2" id="KW-0489">Methyltransferase</keyword>
<dbReference type="InterPro" id="IPR029063">
    <property type="entry name" value="SAM-dependent_MTases_sf"/>
</dbReference>
<protein>
    <recommendedName>
        <fullName evidence="4">Methyltransferase type 11 domain-containing protein</fullName>
    </recommendedName>
</protein>
<sequence>MAAAALESVCSYQLPTAASAGFKDAKAYDAHRPSYPPAAVSALLEQLQTAGRARARLVELGAGTGKFTELLAARREAFDVVAVEPHADMRARLEAKELPGPGTVTVVDGHAAGMPVEAGWGDACVAAQSFHWFATEKALEEIRRVLKPGGVFGMIWNVEEYNGPRSWKHTTSWEKKLNDWIWSMATDGHPRFRDELWQSVFEKQRESDPGRPAAFSLPLGQDVVHWTVWLSEDALWARINTLSQVTIMQGEQREAAAETFREALQMGDVERNAQGEVALHGRTYLAWTTRM</sequence>
<dbReference type="EMBL" id="JAQQPM010000002">
    <property type="protein sequence ID" value="KAK2068683.1"/>
    <property type="molecule type" value="Genomic_DNA"/>
</dbReference>
<dbReference type="PANTHER" id="PTHR44942:SF4">
    <property type="entry name" value="METHYLTRANSFERASE TYPE 11 DOMAIN-CONTAINING PROTEIN"/>
    <property type="match status" value="1"/>
</dbReference>
<evidence type="ECO:0000256" key="1">
    <source>
        <dbReference type="ARBA" id="ARBA00008361"/>
    </source>
</evidence>
<evidence type="ECO:0000256" key="3">
    <source>
        <dbReference type="ARBA" id="ARBA00022679"/>
    </source>
</evidence>
<dbReference type="Proteomes" id="UP001217918">
    <property type="component" value="Unassembled WGS sequence"/>
</dbReference>
<proteinExistence type="inferred from homology"/>
<evidence type="ECO:0000313" key="6">
    <source>
        <dbReference type="Proteomes" id="UP001217918"/>
    </source>
</evidence>
<dbReference type="Pfam" id="PF08241">
    <property type="entry name" value="Methyltransf_11"/>
    <property type="match status" value="1"/>
</dbReference>
<organism evidence="5 6">
    <name type="scientific">Phyllachora maydis</name>
    <dbReference type="NCBI Taxonomy" id="1825666"/>
    <lineage>
        <taxon>Eukaryota</taxon>
        <taxon>Fungi</taxon>
        <taxon>Dikarya</taxon>
        <taxon>Ascomycota</taxon>
        <taxon>Pezizomycotina</taxon>
        <taxon>Sordariomycetes</taxon>
        <taxon>Sordariomycetidae</taxon>
        <taxon>Phyllachorales</taxon>
        <taxon>Phyllachoraceae</taxon>
        <taxon>Phyllachora</taxon>
    </lineage>
</organism>
<gene>
    <name evidence="5" type="ORF">P8C59_003311</name>
</gene>
<dbReference type="GO" id="GO:0008757">
    <property type="term" value="F:S-adenosylmethionine-dependent methyltransferase activity"/>
    <property type="evidence" value="ECO:0007669"/>
    <property type="project" value="InterPro"/>
</dbReference>
<dbReference type="PANTHER" id="PTHR44942">
    <property type="entry name" value="METHYLTRANSF_11 DOMAIN-CONTAINING PROTEIN"/>
    <property type="match status" value="1"/>
</dbReference>
<dbReference type="SUPFAM" id="SSF53335">
    <property type="entry name" value="S-adenosyl-L-methionine-dependent methyltransferases"/>
    <property type="match status" value="1"/>
</dbReference>
<keyword evidence="6" id="KW-1185">Reference proteome</keyword>
<comment type="caution">
    <text evidence="5">The sequence shown here is derived from an EMBL/GenBank/DDBJ whole genome shotgun (WGS) entry which is preliminary data.</text>
</comment>
<dbReference type="CDD" id="cd02440">
    <property type="entry name" value="AdoMet_MTases"/>
    <property type="match status" value="1"/>
</dbReference>
<evidence type="ECO:0000256" key="2">
    <source>
        <dbReference type="ARBA" id="ARBA00022603"/>
    </source>
</evidence>
<comment type="similarity">
    <text evidence="1">Belongs to the methyltransferase superfamily.</text>
</comment>
<dbReference type="Gene3D" id="3.40.50.150">
    <property type="entry name" value="Vaccinia Virus protein VP39"/>
    <property type="match status" value="1"/>
</dbReference>
<dbReference type="InterPro" id="IPR051052">
    <property type="entry name" value="Diverse_substrate_MTase"/>
</dbReference>
<reference evidence="5" key="1">
    <citation type="journal article" date="2023" name="Mol. Plant Microbe Interact.">
        <title>Elucidating the Obligate Nature and Biological Capacity of an Invasive Fungal Corn Pathogen.</title>
        <authorList>
            <person name="MacCready J.S."/>
            <person name="Roggenkamp E.M."/>
            <person name="Gdanetz K."/>
            <person name="Chilvers M.I."/>
        </authorList>
    </citation>
    <scope>NUCLEOTIDE SEQUENCE</scope>
    <source>
        <strain evidence="5">PM02</strain>
    </source>
</reference>
<evidence type="ECO:0000259" key="4">
    <source>
        <dbReference type="Pfam" id="PF08241"/>
    </source>
</evidence>
<dbReference type="GO" id="GO:0032259">
    <property type="term" value="P:methylation"/>
    <property type="evidence" value="ECO:0007669"/>
    <property type="project" value="UniProtKB-KW"/>
</dbReference>
<dbReference type="InterPro" id="IPR013216">
    <property type="entry name" value="Methyltransf_11"/>
</dbReference>
<keyword evidence="3" id="KW-0808">Transferase</keyword>
<evidence type="ECO:0000313" key="5">
    <source>
        <dbReference type="EMBL" id="KAK2068683.1"/>
    </source>
</evidence>